<dbReference type="Proteomes" id="UP001355207">
    <property type="component" value="Chromosome 9"/>
</dbReference>
<evidence type="ECO:0000313" key="2">
    <source>
        <dbReference type="EMBL" id="WWC91918.1"/>
    </source>
</evidence>
<feature type="compositionally biased region" description="Polar residues" evidence="1">
    <location>
        <begin position="384"/>
        <end position="395"/>
    </location>
</feature>
<feature type="region of interest" description="Disordered" evidence="1">
    <location>
        <begin position="290"/>
        <end position="312"/>
    </location>
</feature>
<feature type="compositionally biased region" description="Basic and acidic residues" evidence="1">
    <location>
        <begin position="573"/>
        <end position="589"/>
    </location>
</feature>
<sequence>MSIHDLPVKSVLLDEILQKRNVTRREIEGCLTEFVIKSWKEGKSVREWCEDIQRILEVIQVTHILLQAFQTSCLRYLLPFVEPLPNIYNPTIEPPFPPPLLPKGALLKITRDQLIETLCRLSKENCYSGSRPFCDEPLIYELCLSYISTIWRKSKLDNHTEDHLIDWISKDMTEIEFEIQLQVSTVQNFRLSSIPTTETPDNNETSTTHPRYGIPLSDEKDDPKQLEIIIRAWVVRRLSIGIQYSVILAELANIKCRIEDSDLRQLVDEVLESEFGVSLVQRSSELSTQESGLLWSSPSSPSPISDPINSTANDKPLGLYPQLCSSSTPSILNFTMGRKRAFNPHTPKWSYHKRNNSSSSKLRSASDHSRPSSSHIANDLIPESSGSMQQDQSSHTSAIKMNNFTYPTTEGNLRQSIISISSERRRTNFEEALTSSLMSLTDKEDIRTVLLNQLMEMRYHIHGHEDEGWFLGGGREQAEELLSQLERKMIGKKDLMDLKEVFKSMRSAFDLPPFIDPIRVHSKISSRSRPNTMRSSIENRTISQLPNDQYQDQSQRESLDLDTFLDEVARLPDTIEHPSSEKNAEKSQEKSQQTNQMTVFEENTTANQQEIMLSRSTTPSNNNKPLRAQSVLTMASLFTTDSQDEQRLSNYEIQEAHREYQVKSKAVEYHFPPSTPPAESANKWELYKRGFASEPDLTEIDGKYTRLPPKISTLRRNTTRISKTMSRLTAKDLGLTDIPYTPQSFALPIRNTDNQDKENEERIYEPSSVLRSESISHRYATSTSDTEDSPSKSTFDTHIVTPTTMRHPYPNPHIHAHNQPLSTLSSQATLFSPHDTYLVTPDRRRASLGPSDKSRRQLHRHFAIFDGEQVSPSRGMGELEVDMETSLDIEDSVTPTFKPATLLMKPTSDIYSKATLSSRSAHGSIEFENTPRIRPKNPDCVTGSPLSSQSHQSNFSLVNPFSNKSKNKAIYFDCPAQGPSSLFSSKPSVPLNEVIKLLKKYDESEGNLTLWEVEDSLYNLIDIEKCRTEKSGDIWDNEKKGNLKWLIEQVAIMLGNPVYVAPISRVIASLSSDNDSNCNRISYSKITSEESTLLPKTSLAFSSDTPRRPSLPRYKSQPQFSSSTSASKGNSSFIPHSPPRPEPLRPNILRRHTQSCLSITSIQSASSIYSTPSVIGIDHDTKEEIIEYDHPSFQQYDIPSPYINGNLIINEKQNQRISYQQLSNPNTNPNKSIYKDQHGGTSSIDYGYKDWNLPLPQKLEWPTPHIHSNRQRQISDSTTKSENSLRSMTSTGTFGRK</sequence>
<feature type="region of interest" description="Disordered" evidence="1">
    <location>
        <begin position="522"/>
        <end position="557"/>
    </location>
</feature>
<dbReference type="EMBL" id="CP144106">
    <property type="protein sequence ID" value="WWC91918.1"/>
    <property type="molecule type" value="Genomic_DNA"/>
</dbReference>
<organism evidence="2 3">
    <name type="scientific">Kwoniella dendrophila CBS 6074</name>
    <dbReference type="NCBI Taxonomy" id="1295534"/>
    <lineage>
        <taxon>Eukaryota</taxon>
        <taxon>Fungi</taxon>
        <taxon>Dikarya</taxon>
        <taxon>Basidiomycota</taxon>
        <taxon>Agaricomycotina</taxon>
        <taxon>Tremellomycetes</taxon>
        <taxon>Tremellales</taxon>
        <taxon>Cryptococcaceae</taxon>
        <taxon>Kwoniella</taxon>
    </lineage>
</organism>
<name>A0AAX4K598_9TREE</name>
<feature type="compositionally biased region" description="Basic and acidic residues" evidence="1">
    <location>
        <begin position="753"/>
        <end position="764"/>
    </location>
</feature>
<evidence type="ECO:0008006" key="4">
    <source>
        <dbReference type="Google" id="ProtNLM"/>
    </source>
</evidence>
<reference evidence="2 3" key="1">
    <citation type="submission" date="2024-01" db="EMBL/GenBank/DDBJ databases">
        <title>Comparative genomics of Cryptococcus and Kwoniella reveals pathogenesis evolution and contrasting modes of karyotype evolution via chromosome fusion or intercentromeric recombination.</title>
        <authorList>
            <person name="Coelho M.A."/>
            <person name="David-Palma M."/>
            <person name="Shea T."/>
            <person name="Bowers K."/>
            <person name="McGinley-Smith S."/>
            <person name="Mohammad A.W."/>
            <person name="Gnirke A."/>
            <person name="Yurkov A.M."/>
            <person name="Nowrousian M."/>
            <person name="Sun S."/>
            <person name="Cuomo C.A."/>
            <person name="Heitman J."/>
        </authorList>
    </citation>
    <scope>NUCLEOTIDE SEQUENCE [LARGE SCALE GENOMIC DNA]</scope>
    <source>
        <strain evidence="2 3">CBS 6074</strain>
    </source>
</reference>
<gene>
    <name evidence="2" type="ORF">L201_006870</name>
</gene>
<feature type="region of interest" description="Disordered" evidence="1">
    <location>
        <begin position="1262"/>
        <end position="1297"/>
    </location>
</feature>
<dbReference type="RefSeq" id="XP_066078680.1">
    <property type="nucleotide sequence ID" value="XM_066222583.1"/>
</dbReference>
<accession>A0AAX4K598</accession>
<feature type="compositionally biased region" description="Polar residues" evidence="1">
    <location>
        <begin position="527"/>
        <end position="553"/>
    </location>
</feature>
<protein>
    <recommendedName>
        <fullName evidence="4">Rho-GAP domain-containing protein</fullName>
    </recommendedName>
</protein>
<dbReference type="GeneID" id="91097539"/>
<feature type="region of interest" description="Disordered" evidence="1">
    <location>
        <begin position="922"/>
        <end position="953"/>
    </location>
</feature>
<feature type="compositionally biased region" description="Low complexity" evidence="1">
    <location>
        <begin position="296"/>
        <end position="310"/>
    </location>
</feature>
<feature type="region of interest" description="Disordered" evidence="1">
    <location>
        <begin position="746"/>
        <end position="797"/>
    </location>
</feature>
<feature type="compositionally biased region" description="Polar residues" evidence="1">
    <location>
        <begin position="1271"/>
        <end position="1297"/>
    </location>
</feature>
<feature type="compositionally biased region" description="Polar residues" evidence="1">
    <location>
        <begin position="769"/>
        <end position="784"/>
    </location>
</feature>
<feature type="region of interest" description="Disordered" evidence="1">
    <location>
        <begin position="193"/>
        <end position="217"/>
    </location>
</feature>
<feature type="region of interest" description="Disordered" evidence="1">
    <location>
        <begin position="573"/>
        <end position="595"/>
    </location>
</feature>
<keyword evidence="3" id="KW-1185">Reference proteome</keyword>
<evidence type="ECO:0000313" key="3">
    <source>
        <dbReference type="Proteomes" id="UP001355207"/>
    </source>
</evidence>
<feature type="region of interest" description="Disordered" evidence="1">
    <location>
        <begin position="1097"/>
        <end position="1146"/>
    </location>
</feature>
<evidence type="ECO:0000256" key="1">
    <source>
        <dbReference type="SAM" id="MobiDB-lite"/>
    </source>
</evidence>
<feature type="compositionally biased region" description="Low complexity" evidence="1">
    <location>
        <begin position="1116"/>
        <end position="1132"/>
    </location>
</feature>
<proteinExistence type="predicted"/>
<feature type="compositionally biased region" description="Polar residues" evidence="1">
    <location>
        <begin position="193"/>
        <end position="209"/>
    </location>
</feature>
<feature type="region of interest" description="Disordered" evidence="1">
    <location>
        <begin position="345"/>
        <end position="395"/>
    </location>
</feature>
<feature type="compositionally biased region" description="Polar residues" evidence="1">
    <location>
        <begin position="944"/>
        <end position="953"/>
    </location>
</feature>